<keyword evidence="2 4" id="KW-0863">Zinc-finger</keyword>
<dbReference type="InterPro" id="IPR000315">
    <property type="entry name" value="Znf_B-box"/>
</dbReference>
<dbReference type="PROSITE" id="PS50119">
    <property type="entry name" value="ZF_BBOX"/>
    <property type="match status" value="1"/>
</dbReference>
<evidence type="ECO:0000313" key="7">
    <source>
        <dbReference type="EMBL" id="MBX49905.1"/>
    </source>
</evidence>
<evidence type="ECO:0000256" key="5">
    <source>
        <dbReference type="SAM" id="MobiDB-lite"/>
    </source>
</evidence>
<feature type="region of interest" description="Disordered" evidence="5">
    <location>
        <begin position="102"/>
        <end position="137"/>
    </location>
</feature>
<evidence type="ECO:0000256" key="2">
    <source>
        <dbReference type="ARBA" id="ARBA00022771"/>
    </source>
</evidence>
<keyword evidence="1" id="KW-0479">Metal-binding</keyword>
<dbReference type="EMBL" id="GGEC01069421">
    <property type="protein sequence ID" value="MBX49905.1"/>
    <property type="molecule type" value="Transcribed_RNA"/>
</dbReference>
<dbReference type="CDD" id="cd19821">
    <property type="entry name" value="Bbox1_BBX-like"/>
    <property type="match status" value="1"/>
</dbReference>
<dbReference type="GO" id="GO:0008270">
    <property type="term" value="F:zinc ion binding"/>
    <property type="evidence" value="ECO:0007669"/>
    <property type="project" value="UniProtKB-KW"/>
</dbReference>
<sequence>MQGKVRVCELCNQEATLYCGSDAAFLCFDCDSNVHNANFIVARHIRRLICPHCMSPTENALSSTRSPSRRRLTCHFCSSVDASGEEPDTISCSSSSSSTLSLAGMSSTQSQPPVRKTGSCGSASDVTGGNKNIPARFTGQLKKPMNKRSGTPPLPLTKTENIFENWCKKLWLNSNLVLSAATHAAGLCSGRLGRIWPLRVILAASFWFGLRLCGVKSLSTWQNLRRLEEISGVPAKVIAAVELKLEHASRAGRLQRDMKEGWAES</sequence>
<feature type="domain" description="B box-type" evidence="6">
    <location>
        <begin position="3"/>
        <end position="49"/>
    </location>
</feature>
<name>A0A2P2P570_RHIMU</name>
<protein>
    <submittedName>
        <fullName evidence="7">Zinc finger family protein</fullName>
    </submittedName>
</protein>
<accession>A0A2P2P570</accession>
<evidence type="ECO:0000256" key="4">
    <source>
        <dbReference type="PROSITE-ProRule" id="PRU00024"/>
    </source>
</evidence>
<reference evidence="7" key="1">
    <citation type="submission" date="2018-02" db="EMBL/GenBank/DDBJ databases">
        <title>Rhizophora mucronata_Transcriptome.</title>
        <authorList>
            <person name="Meera S.P."/>
            <person name="Sreeshan A."/>
            <person name="Augustine A."/>
        </authorList>
    </citation>
    <scope>NUCLEOTIDE SEQUENCE</scope>
    <source>
        <tissue evidence="7">Leaf</tissue>
    </source>
</reference>
<evidence type="ECO:0000256" key="3">
    <source>
        <dbReference type="ARBA" id="ARBA00022833"/>
    </source>
</evidence>
<dbReference type="InterPro" id="IPR049808">
    <property type="entry name" value="CONSTANS-like_Bbox1"/>
</dbReference>
<organism evidence="7">
    <name type="scientific">Rhizophora mucronata</name>
    <name type="common">Asiatic mangrove</name>
    <dbReference type="NCBI Taxonomy" id="61149"/>
    <lineage>
        <taxon>Eukaryota</taxon>
        <taxon>Viridiplantae</taxon>
        <taxon>Streptophyta</taxon>
        <taxon>Embryophyta</taxon>
        <taxon>Tracheophyta</taxon>
        <taxon>Spermatophyta</taxon>
        <taxon>Magnoliopsida</taxon>
        <taxon>eudicotyledons</taxon>
        <taxon>Gunneridae</taxon>
        <taxon>Pentapetalae</taxon>
        <taxon>rosids</taxon>
        <taxon>fabids</taxon>
        <taxon>Malpighiales</taxon>
        <taxon>Rhizophoraceae</taxon>
        <taxon>Rhizophora</taxon>
    </lineage>
</organism>
<dbReference type="PANTHER" id="PTHR31717">
    <property type="entry name" value="ZINC FINGER PROTEIN CONSTANS-LIKE 10"/>
    <property type="match status" value="1"/>
</dbReference>
<feature type="compositionally biased region" description="Polar residues" evidence="5">
    <location>
        <begin position="119"/>
        <end position="130"/>
    </location>
</feature>
<proteinExistence type="predicted"/>
<dbReference type="Pfam" id="PF00643">
    <property type="entry name" value="zf-B_box"/>
    <property type="match status" value="1"/>
</dbReference>
<keyword evidence="3" id="KW-0862">Zinc</keyword>
<dbReference type="SMART" id="SM00336">
    <property type="entry name" value="BBOX"/>
    <property type="match status" value="1"/>
</dbReference>
<dbReference type="PANTHER" id="PTHR31717:SF81">
    <property type="entry name" value="B-BOX ZINC FINGER PROTEIN 32-LIKE"/>
    <property type="match status" value="1"/>
</dbReference>
<evidence type="ECO:0000259" key="6">
    <source>
        <dbReference type="PROSITE" id="PS50119"/>
    </source>
</evidence>
<evidence type="ECO:0000256" key="1">
    <source>
        <dbReference type="ARBA" id="ARBA00022723"/>
    </source>
</evidence>
<dbReference type="AlphaFoldDB" id="A0A2P2P570"/>